<dbReference type="PROSITE" id="PS51257">
    <property type="entry name" value="PROKAR_LIPOPROTEIN"/>
    <property type="match status" value="1"/>
</dbReference>
<dbReference type="KEGG" id="fya:KMW28_24520"/>
<dbReference type="InterPro" id="IPR017850">
    <property type="entry name" value="Alkaline_phosphatase_core_sf"/>
</dbReference>
<dbReference type="Gene3D" id="3.40.720.10">
    <property type="entry name" value="Alkaline Phosphatase, subunit A"/>
    <property type="match status" value="1"/>
</dbReference>
<dbReference type="Pfam" id="PF00884">
    <property type="entry name" value="Sulfatase"/>
    <property type="match status" value="1"/>
</dbReference>
<evidence type="ECO:0000259" key="3">
    <source>
        <dbReference type="Pfam" id="PF00884"/>
    </source>
</evidence>
<reference evidence="4 5" key="1">
    <citation type="submission" date="2021-05" db="EMBL/GenBank/DDBJ databases">
        <title>Comparative genomic studies on the polysaccharide-degrading batcterial strains of the Flammeovirga genus.</title>
        <authorList>
            <person name="Zewei F."/>
            <person name="Zheng Z."/>
            <person name="Yu L."/>
            <person name="Ruyue G."/>
            <person name="Yanhong M."/>
            <person name="Yuanyuan C."/>
            <person name="Jingyan G."/>
            <person name="Wenjun H."/>
        </authorList>
    </citation>
    <scope>NUCLEOTIDE SEQUENCE [LARGE SCALE GENOMIC DNA]</scope>
    <source>
        <strain evidence="4 5">NBRC:100898</strain>
    </source>
</reference>
<dbReference type="Proteomes" id="UP000678679">
    <property type="component" value="Chromosome 2"/>
</dbReference>
<dbReference type="InterPro" id="IPR050738">
    <property type="entry name" value="Sulfatase"/>
</dbReference>
<dbReference type="EMBL" id="CP076133">
    <property type="protein sequence ID" value="QWG04060.1"/>
    <property type="molecule type" value="Genomic_DNA"/>
</dbReference>
<comment type="similarity">
    <text evidence="1">Belongs to the sulfatase family.</text>
</comment>
<organism evidence="4 5">
    <name type="scientific">Flammeovirga yaeyamensis</name>
    <dbReference type="NCBI Taxonomy" id="367791"/>
    <lineage>
        <taxon>Bacteria</taxon>
        <taxon>Pseudomonadati</taxon>
        <taxon>Bacteroidota</taxon>
        <taxon>Cytophagia</taxon>
        <taxon>Cytophagales</taxon>
        <taxon>Flammeovirgaceae</taxon>
        <taxon>Flammeovirga</taxon>
    </lineage>
</organism>
<sequence length="608" mass="69535">MKCNYTIFFYFISSFLFFQSCVKIIEKDDLKRPNIIVVITDDQGYGDMGHTGNSIIKTPAIDSFSKQSINLTNYHVSTTCAPTRSAMMTGRNPNRVGVWHTIMGASMLNGDEQTLPEVLKDAGYKTGMFGKWHLGDNHPFRPHDKGFDRALYHGGGGIGQTPDYWNNNYFDDTYFRNEEPEKHEGYCTDVWFEEAIKFIENSKDEPFFTYISLNAPHGPYNVPKEYYDLYADETELLESQKRFYGMITNIDDNFKTLLDKLDELKISDNTIVLFTTDNGTANGFKKDPKTKKVYGYNAGMRGTKASHYDGGHRVPMIIRWPNGALDGGKTLSELTSHVDLLPTLTSLAKVPFTPKKELDGVDISQYLQNENKPEERMIIVDTQRLSWPKKGKQSCVMQGDWRLIDGKDLYNLKTDPGQENNIADQHQERVEKMNAFYTTWWDKMIQETKYSVIDLGIDKVDVITCHDAHTDDDNYPPWNQKLIRDGKLMKPAKFLVNFTKKGKYKIGLSRWPEESGLLLNAELNDDYPKTKYVDARVKGKSLEFEKAFIKIGNKVSEASVDNTLTSTDITVDVEEGQTDLTAWFTTKDGEETNAFYLYVSKVEEESLM</sequence>
<name>A0AAX1N9D2_9BACT</name>
<keyword evidence="2 4" id="KW-0378">Hydrolase</keyword>
<accession>A0AAX1N9D2</accession>
<proteinExistence type="inferred from homology"/>
<evidence type="ECO:0000313" key="5">
    <source>
        <dbReference type="Proteomes" id="UP000678679"/>
    </source>
</evidence>
<dbReference type="InterPro" id="IPR000917">
    <property type="entry name" value="Sulfatase_N"/>
</dbReference>
<protein>
    <submittedName>
        <fullName evidence="4">Sulfatase-like hydrolase/transferase</fullName>
    </submittedName>
</protein>
<dbReference type="CDD" id="cd16146">
    <property type="entry name" value="ARS_like"/>
    <property type="match status" value="1"/>
</dbReference>
<dbReference type="RefSeq" id="WP_169663554.1">
    <property type="nucleotide sequence ID" value="NZ_CP076133.1"/>
</dbReference>
<feature type="domain" description="Sulfatase N-terminal" evidence="3">
    <location>
        <begin position="33"/>
        <end position="349"/>
    </location>
</feature>
<evidence type="ECO:0000313" key="4">
    <source>
        <dbReference type="EMBL" id="QWG04060.1"/>
    </source>
</evidence>
<dbReference type="PANTHER" id="PTHR42693">
    <property type="entry name" value="ARYLSULFATASE FAMILY MEMBER"/>
    <property type="match status" value="1"/>
</dbReference>
<keyword evidence="5" id="KW-1185">Reference proteome</keyword>
<dbReference type="Gene3D" id="3.30.1120.10">
    <property type="match status" value="1"/>
</dbReference>
<dbReference type="PANTHER" id="PTHR42693:SF53">
    <property type="entry name" value="ENDO-4-O-SULFATASE"/>
    <property type="match status" value="1"/>
</dbReference>
<evidence type="ECO:0000256" key="1">
    <source>
        <dbReference type="ARBA" id="ARBA00008779"/>
    </source>
</evidence>
<dbReference type="GO" id="GO:0004065">
    <property type="term" value="F:arylsulfatase activity"/>
    <property type="evidence" value="ECO:0007669"/>
    <property type="project" value="TreeGrafter"/>
</dbReference>
<evidence type="ECO:0000256" key="2">
    <source>
        <dbReference type="ARBA" id="ARBA00022801"/>
    </source>
</evidence>
<dbReference type="FunFam" id="3.40.720.10:FF:000070">
    <property type="entry name" value="Arylsulfatase A"/>
    <property type="match status" value="1"/>
</dbReference>
<gene>
    <name evidence="4" type="ORF">KMW28_24520</name>
</gene>
<dbReference type="AlphaFoldDB" id="A0AAX1N9D2"/>
<dbReference type="SUPFAM" id="SSF53649">
    <property type="entry name" value="Alkaline phosphatase-like"/>
    <property type="match status" value="1"/>
</dbReference>